<comment type="caution">
    <text evidence="1">The sequence shown here is derived from an EMBL/GenBank/DDBJ whole genome shotgun (WGS) entry which is preliminary data.</text>
</comment>
<dbReference type="EMBL" id="JANRMS010003972">
    <property type="protein sequence ID" value="KAJ3513062.1"/>
    <property type="molecule type" value="Genomic_DNA"/>
</dbReference>
<reference evidence="1" key="1">
    <citation type="submission" date="2022-08" db="EMBL/GenBank/DDBJ databases">
        <title>Genome Sequence of Fusarium decemcellulare.</title>
        <authorList>
            <person name="Buettner E."/>
        </authorList>
    </citation>
    <scope>NUCLEOTIDE SEQUENCE</scope>
    <source>
        <strain evidence="1">Babe19</strain>
    </source>
</reference>
<proteinExistence type="predicted"/>
<dbReference type="Proteomes" id="UP001148629">
    <property type="component" value="Unassembled WGS sequence"/>
</dbReference>
<sequence>MKWLSLWLAFVVAALFPPKVLPKGQSCPDKRQSTEITGSQKRISPGARATAPGLRAPGRRASSEVQQAARRVAEENRQLRGLLNRHGISDDYISSYLHSGAAAQTDPTPMSHFTSGNTSETVQSLQHVIAPRRPAPLDPGVSYVVPPQESREASIASVSTSSSSLWEPGQSMQPGPAYGRPLPSNVPTPIARQSISSQMHPQQYAAQVFPGTQVPRTEAYHQVAAPGPLMEDPRRHSYSVAPLPGDASSTLGYNIPMNPFHNPTGILDRYGNSFRQHTQSQPRYIRRVYRGSITNVGDAAIRLYWTCTTSHQLHFTRASRNPRRTVSEHDRTIFAWEIGLAVHYRLRRTRKRPNVRTGPSFDEQQNTSSVATNMNNRTLGVFRQHAFVMIIITTKGWQRLLTHVEYMFVGFAKRHGMVCTSQVCMTLEQPTTLPANMIIKTMPGTRDEGIPTNIVSNSPLLEHVPGQTNTNFPNGVEHTKQVVQRIYTTSSVLKRKASVEIPHTPSPDKRHKFEETRSSDRRLSILLASAVDGIWQIRLLIPTPPSTPTSKIQARGLSPKKNLSRLHSKWRRRLGGGTGCYAFSQDKEAPSRETRAVKPVARPNKHTHQDSLGVLTRPPNLVGKDGKKRKEAGIVPKKQKPSVGGEPDSKQNKGWQKATRAFVSPEARPLTTSKSTEFSATDVDAAIAVLTVVTDLSGSLGNPCRELQADLCAALHHMPHLLTLKGRDEKAELSERFRAVIYEHPESASWGGIESFDELYQQLEGLRKFDRLAEARPVEREAGIFEV</sequence>
<organism evidence="1 2">
    <name type="scientific">Fusarium decemcellulare</name>
    <dbReference type="NCBI Taxonomy" id="57161"/>
    <lineage>
        <taxon>Eukaryota</taxon>
        <taxon>Fungi</taxon>
        <taxon>Dikarya</taxon>
        <taxon>Ascomycota</taxon>
        <taxon>Pezizomycotina</taxon>
        <taxon>Sordariomycetes</taxon>
        <taxon>Hypocreomycetidae</taxon>
        <taxon>Hypocreales</taxon>
        <taxon>Nectriaceae</taxon>
        <taxon>Fusarium</taxon>
        <taxon>Fusarium decemcellulare species complex</taxon>
    </lineage>
</organism>
<accession>A0ACC1RF31</accession>
<keyword evidence="2" id="KW-1185">Reference proteome</keyword>
<protein>
    <submittedName>
        <fullName evidence="1">Uncharacterized protein</fullName>
    </submittedName>
</protein>
<evidence type="ECO:0000313" key="1">
    <source>
        <dbReference type="EMBL" id="KAJ3513062.1"/>
    </source>
</evidence>
<name>A0ACC1RF31_9HYPO</name>
<gene>
    <name evidence="1" type="ORF">NM208_g15239</name>
</gene>
<evidence type="ECO:0000313" key="2">
    <source>
        <dbReference type="Proteomes" id="UP001148629"/>
    </source>
</evidence>